<protein>
    <recommendedName>
        <fullName evidence="3">Chemotaxis protein</fullName>
    </recommendedName>
</protein>
<reference evidence="2" key="1">
    <citation type="journal article" date="2019" name="Int. J. Syst. Evol. Microbiol.">
        <title>The Global Catalogue of Microorganisms (GCM) 10K type strain sequencing project: providing services to taxonomists for standard genome sequencing and annotation.</title>
        <authorList>
            <consortium name="The Broad Institute Genomics Platform"/>
            <consortium name="The Broad Institute Genome Sequencing Center for Infectious Disease"/>
            <person name="Wu L."/>
            <person name="Ma J."/>
        </authorList>
    </citation>
    <scope>NUCLEOTIDE SEQUENCE [LARGE SCALE GENOMIC DNA]</scope>
    <source>
        <strain evidence="2">KACC 11588</strain>
    </source>
</reference>
<gene>
    <name evidence="1" type="ORF">ACFPOC_13740</name>
</gene>
<evidence type="ECO:0000313" key="2">
    <source>
        <dbReference type="Proteomes" id="UP001596056"/>
    </source>
</evidence>
<evidence type="ECO:0008006" key="3">
    <source>
        <dbReference type="Google" id="ProtNLM"/>
    </source>
</evidence>
<keyword evidence="2" id="KW-1185">Reference proteome</keyword>
<accession>A0ABW0SF86</accession>
<organism evidence="1 2">
    <name type="scientific">Rubellimicrobium aerolatum</name>
    <dbReference type="NCBI Taxonomy" id="490979"/>
    <lineage>
        <taxon>Bacteria</taxon>
        <taxon>Pseudomonadati</taxon>
        <taxon>Pseudomonadota</taxon>
        <taxon>Alphaproteobacteria</taxon>
        <taxon>Rhodobacterales</taxon>
        <taxon>Roseobacteraceae</taxon>
        <taxon>Rubellimicrobium</taxon>
    </lineage>
</organism>
<sequence length="89" mass="9831">MAAVDMSLNVGNLIPLGIALVGVVWRLSHLASAQERTAEKVTELQTHRDRHDHRIRGVEQGNIAIVTELRGLTDMVREVRDAVRPRAGS</sequence>
<dbReference type="Proteomes" id="UP001596056">
    <property type="component" value="Unassembled WGS sequence"/>
</dbReference>
<name>A0ABW0SF86_9RHOB</name>
<proteinExistence type="predicted"/>
<comment type="caution">
    <text evidence="1">The sequence shown here is derived from an EMBL/GenBank/DDBJ whole genome shotgun (WGS) entry which is preliminary data.</text>
</comment>
<evidence type="ECO:0000313" key="1">
    <source>
        <dbReference type="EMBL" id="MFC5567470.1"/>
    </source>
</evidence>
<dbReference type="RefSeq" id="WP_209840974.1">
    <property type="nucleotide sequence ID" value="NZ_JAGGJP010000009.1"/>
</dbReference>
<dbReference type="EMBL" id="JBHSNA010000015">
    <property type="protein sequence ID" value="MFC5567470.1"/>
    <property type="molecule type" value="Genomic_DNA"/>
</dbReference>